<evidence type="ECO:0000256" key="3">
    <source>
        <dbReference type="ARBA" id="ARBA00022833"/>
    </source>
</evidence>
<sequence length="552" mass="60781">MDASVITPADNTQVAPAQKPVSSPKSPVAASSPLESAATYENMCGICLTEIHRVDNPRGRLNSCDHSFCSYCIKEWAKNTNVCPLCKARFTRIYTLNPATQQEEETKVRKRNYKAWELSYSDGEDEEEQEDAVRRAPDSSGQVVCDICQQSHNAARMIFCDRRQCPYAAHLDCLGLAERPTTFLCPRCTQLREQENEADAAAEAIVSPSTVHSPVTSAATSAKTVAAPTRTAPAQRAATSLAPAPSSAARATSTAADASRRTTARPRNTSVRSPLPLLSSTARTVEPRPESRALYGGSRSTSSSSSSSSSSSLSSSHATASVVVPRARVDFSKPHILLAPPPTSMQPSHVHSHRENPPSADEVEDELYFLSPTSHAVAAAIGLERFKTGHAAEAQTRRQRERAKAERLEAAYRVSRGNLDYSDGRKRPHRTAAEDFSVELDSMEKEFTEPKLRYALEERMVRRWAAEILPVLRHRRHVEGDTVTSEADMWSQATAQARKMVREKLDAKGAALRRRREQLVRAQANREAAALAKLARTIAQHRERDQQGHPRL</sequence>
<dbReference type="EMBL" id="LGTL01000035">
    <property type="protein sequence ID" value="KPA73474.1"/>
    <property type="molecule type" value="Genomic_DNA"/>
</dbReference>
<dbReference type="SUPFAM" id="SSF57903">
    <property type="entry name" value="FYVE/PHD zinc finger"/>
    <property type="match status" value="1"/>
</dbReference>
<reference evidence="7 8" key="1">
    <citation type="submission" date="2015-07" db="EMBL/GenBank/DDBJ databases">
        <title>High-quality genome of monoxenous trypanosomatid Leptomonas pyrrhocoris.</title>
        <authorList>
            <person name="Flegontov P."/>
            <person name="Butenko A."/>
            <person name="Firsov S."/>
            <person name="Vlcek C."/>
            <person name="Logacheva M.D."/>
            <person name="Field M."/>
            <person name="Filatov D."/>
            <person name="Flegontova O."/>
            <person name="Gerasimov E."/>
            <person name="Jackson A.P."/>
            <person name="Kelly S."/>
            <person name="Opperdoes F."/>
            <person name="O'Reilly A."/>
            <person name="Votypka J."/>
            <person name="Yurchenko V."/>
            <person name="Lukes J."/>
        </authorList>
    </citation>
    <scope>NUCLEOTIDE SEQUENCE [LARGE SCALE GENOMIC DNA]</scope>
    <source>
        <strain evidence="7">H10</strain>
    </source>
</reference>
<dbReference type="GO" id="GO:0008270">
    <property type="term" value="F:zinc ion binding"/>
    <property type="evidence" value="ECO:0007669"/>
    <property type="project" value="UniProtKB-KW"/>
</dbReference>
<dbReference type="OMA" id="YENICGI"/>
<feature type="region of interest" description="Disordered" evidence="5">
    <location>
        <begin position="1"/>
        <end position="33"/>
    </location>
</feature>
<feature type="compositionally biased region" description="Low complexity" evidence="5">
    <location>
        <begin position="298"/>
        <end position="316"/>
    </location>
</feature>
<feature type="region of interest" description="Disordered" evidence="5">
    <location>
        <begin position="339"/>
        <end position="359"/>
    </location>
</feature>
<dbReference type="EMBL" id="LGTL01000035">
    <property type="protein sequence ID" value="KPA73476.1"/>
    <property type="molecule type" value="Genomic_DNA"/>
</dbReference>
<keyword evidence="1" id="KW-0479">Metal-binding</keyword>
<protein>
    <recommendedName>
        <fullName evidence="6">RING-type domain-containing protein</fullName>
    </recommendedName>
</protein>
<feature type="compositionally biased region" description="Low complexity" evidence="5">
    <location>
        <begin position="15"/>
        <end position="33"/>
    </location>
</feature>
<feature type="compositionally biased region" description="Polar residues" evidence="5">
    <location>
        <begin position="268"/>
        <end position="283"/>
    </location>
</feature>
<dbReference type="OrthoDB" id="1935339at2759"/>
<dbReference type="RefSeq" id="XP_015651913.1">
    <property type="nucleotide sequence ID" value="XM_015809431.1"/>
</dbReference>
<dbReference type="InterPro" id="IPR058746">
    <property type="entry name" value="Znf_RING-type_Topors"/>
</dbReference>
<evidence type="ECO:0000256" key="4">
    <source>
        <dbReference type="PROSITE-ProRule" id="PRU00175"/>
    </source>
</evidence>
<dbReference type="InterPro" id="IPR017907">
    <property type="entry name" value="Znf_RING_CS"/>
</dbReference>
<dbReference type="RefSeq" id="XP_015651915.1">
    <property type="nucleotide sequence ID" value="XM_015809433.1"/>
</dbReference>
<dbReference type="InterPro" id="IPR019787">
    <property type="entry name" value="Znf_PHD-finger"/>
</dbReference>
<dbReference type="SMART" id="SM00249">
    <property type="entry name" value="PHD"/>
    <property type="match status" value="1"/>
</dbReference>
<dbReference type="RefSeq" id="XP_015651914.1">
    <property type="nucleotide sequence ID" value="XM_015809432.1"/>
</dbReference>
<dbReference type="AlphaFoldDB" id="A0A0N0VCW0"/>
<dbReference type="SMART" id="SM00184">
    <property type="entry name" value="RING"/>
    <property type="match status" value="2"/>
</dbReference>
<dbReference type="Pfam" id="PF00628">
    <property type="entry name" value="PHD"/>
    <property type="match status" value="1"/>
</dbReference>
<evidence type="ECO:0000313" key="8">
    <source>
        <dbReference type="Proteomes" id="UP000037923"/>
    </source>
</evidence>
<dbReference type="Proteomes" id="UP000037923">
    <property type="component" value="Unassembled WGS sequence"/>
</dbReference>
<dbReference type="InterPro" id="IPR011011">
    <property type="entry name" value="Znf_FYVE_PHD"/>
</dbReference>
<dbReference type="PROSITE" id="PS50089">
    <property type="entry name" value="ZF_RING_2"/>
    <property type="match status" value="1"/>
</dbReference>
<comment type="caution">
    <text evidence="7">The sequence shown here is derived from an EMBL/GenBank/DDBJ whole genome shotgun (WGS) entry which is preliminary data.</text>
</comment>
<organism evidence="7 8">
    <name type="scientific">Leptomonas pyrrhocoris</name>
    <name type="common">Firebug parasite</name>
    <dbReference type="NCBI Taxonomy" id="157538"/>
    <lineage>
        <taxon>Eukaryota</taxon>
        <taxon>Discoba</taxon>
        <taxon>Euglenozoa</taxon>
        <taxon>Kinetoplastea</taxon>
        <taxon>Metakinetoplastina</taxon>
        <taxon>Trypanosomatida</taxon>
        <taxon>Trypanosomatidae</taxon>
        <taxon>Leishmaniinae</taxon>
        <taxon>Leptomonas</taxon>
    </lineage>
</organism>
<dbReference type="PANTHER" id="PTHR47177:SF3">
    <property type="entry name" value="F18C1.6 PROTEIN"/>
    <property type="match status" value="1"/>
</dbReference>
<dbReference type="GeneID" id="26910081"/>
<keyword evidence="3" id="KW-0862">Zinc</keyword>
<gene>
    <name evidence="7" type="ORF">ABB37_09798</name>
</gene>
<dbReference type="Pfam" id="PF13639">
    <property type="entry name" value="zf-RING_2"/>
    <property type="match status" value="1"/>
</dbReference>
<evidence type="ECO:0000256" key="5">
    <source>
        <dbReference type="SAM" id="MobiDB-lite"/>
    </source>
</evidence>
<accession>A0A0N0VCW0</accession>
<dbReference type="PROSITE" id="PS00518">
    <property type="entry name" value="ZF_RING_1"/>
    <property type="match status" value="1"/>
</dbReference>
<dbReference type="EMBL" id="LGTL01000035">
    <property type="protein sequence ID" value="KPA73475.1"/>
    <property type="molecule type" value="Genomic_DNA"/>
</dbReference>
<dbReference type="VEuPathDB" id="TriTrypDB:LpyrH10_35_0130"/>
<dbReference type="InterPro" id="IPR001965">
    <property type="entry name" value="Znf_PHD"/>
</dbReference>
<evidence type="ECO:0000256" key="1">
    <source>
        <dbReference type="ARBA" id="ARBA00022723"/>
    </source>
</evidence>
<name>A0A0N0VCW0_LEPPY</name>
<evidence type="ECO:0000313" key="7">
    <source>
        <dbReference type="EMBL" id="KPA73474.1"/>
    </source>
</evidence>
<dbReference type="InterPro" id="IPR001841">
    <property type="entry name" value="Znf_RING"/>
</dbReference>
<dbReference type="Gene3D" id="3.30.40.10">
    <property type="entry name" value="Zinc/RING finger domain, C3HC4 (zinc finger)"/>
    <property type="match status" value="2"/>
</dbReference>
<proteinExistence type="predicted"/>
<dbReference type="PANTHER" id="PTHR47177">
    <property type="entry name" value="F18C1.6 PROTEIN"/>
    <property type="match status" value="1"/>
</dbReference>
<feature type="compositionally biased region" description="Low complexity" evidence="5">
    <location>
        <begin position="220"/>
        <end position="257"/>
    </location>
</feature>
<dbReference type="SUPFAM" id="SSF57850">
    <property type="entry name" value="RING/U-box"/>
    <property type="match status" value="1"/>
</dbReference>
<feature type="domain" description="RING-type" evidence="6">
    <location>
        <begin position="44"/>
        <end position="87"/>
    </location>
</feature>
<feature type="region of interest" description="Disordered" evidence="5">
    <location>
        <begin position="220"/>
        <end position="318"/>
    </location>
</feature>
<evidence type="ECO:0000256" key="2">
    <source>
        <dbReference type="ARBA" id="ARBA00022771"/>
    </source>
</evidence>
<dbReference type="CDD" id="cd16574">
    <property type="entry name" value="RING-HC_Topors"/>
    <property type="match status" value="1"/>
</dbReference>
<dbReference type="CDD" id="cd15489">
    <property type="entry name" value="PHD_SF"/>
    <property type="match status" value="1"/>
</dbReference>
<dbReference type="InterPro" id="IPR013083">
    <property type="entry name" value="Znf_RING/FYVE/PHD"/>
</dbReference>
<evidence type="ECO:0000259" key="6">
    <source>
        <dbReference type="PROSITE" id="PS50089"/>
    </source>
</evidence>
<keyword evidence="8" id="KW-1185">Reference proteome</keyword>
<keyword evidence="2 4" id="KW-0863">Zinc-finger</keyword>